<evidence type="ECO:0000256" key="2">
    <source>
        <dbReference type="SAM" id="Phobius"/>
    </source>
</evidence>
<sequence length="141" mass="15822">MAYRFIIDSGHGPTFVSELGIDLNGSDCDVAFEPGPTLNTAPPLKFDSGNDRDSNFGPTVYYDVGPVLDFEFSRFRFSILLLVSFTISIPSSVIVPIWTKPGSVIFIGLEKGTDGEKTEKNWEGERRDQGKKKEKERERKR</sequence>
<evidence type="ECO:0000256" key="1">
    <source>
        <dbReference type="SAM" id="MobiDB-lite"/>
    </source>
</evidence>
<dbReference type="AlphaFoldDB" id="A0A4C1ZR52"/>
<feature type="transmembrane region" description="Helical" evidence="2">
    <location>
        <begin position="79"/>
        <end position="99"/>
    </location>
</feature>
<evidence type="ECO:0000313" key="3">
    <source>
        <dbReference type="EMBL" id="GBP89852.1"/>
    </source>
</evidence>
<organism evidence="3 4">
    <name type="scientific">Eumeta variegata</name>
    <name type="common">Bagworm moth</name>
    <name type="synonym">Eumeta japonica</name>
    <dbReference type="NCBI Taxonomy" id="151549"/>
    <lineage>
        <taxon>Eukaryota</taxon>
        <taxon>Metazoa</taxon>
        <taxon>Ecdysozoa</taxon>
        <taxon>Arthropoda</taxon>
        <taxon>Hexapoda</taxon>
        <taxon>Insecta</taxon>
        <taxon>Pterygota</taxon>
        <taxon>Neoptera</taxon>
        <taxon>Endopterygota</taxon>
        <taxon>Lepidoptera</taxon>
        <taxon>Glossata</taxon>
        <taxon>Ditrysia</taxon>
        <taxon>Tineoidea</taxon>
        <taxon>Psychidae</taxon>
        <taxon>Oiketicinae</taxon>
        <taxon>Eumeta</taxon>
    </lineage>
</organism>
<keyword evidence="2" id="KW-1133">Transmembrane helix</keyword>
<keyword evidence="4" id="KW-1185">Reference proteome</keyword>
<keyword evidence="2" id="KW-0472">Membrane</keyword>
<name>A0A4C1ZR52_EUMVA</name>
<evidence type="ECO:0000313" key="4">
    <source>
        <dbReference type="Proteomes" id="UP000299102"/>
    </source>
</evidence>
<comment type="caution">
    <text evidence="3">The sequence shown here is derived from an EMBL/GenBank/DDBJ whole genome shotgun (WGS) entry which is preliminary data.</text>
</comment>
<gene>
    <name evidence="3" type="ORF">EVAR_64225_1</name>
</gene>
<dbReference type="Proteomes" id="UP000299102">
    <property type="component" value="Unassembled WGS sequence"/>
</dbReference>
<accession>A0A4C1ZR52</accession>
<proteinExistence type="predicted"/>
<keyword evidence="2" id="KW-0812">Transmembrane</keyword>
<dbReference type="EMBL" id="BGZK01002037">
    <property type="protein sequence ID" value="GBP89852.1"/>
    <property type="molecule type" value="Genomic_DNA"/>
</dbReference>
<reference evidence="3 4" key="1">
    <citation type="journal article" date="2019" name="Commun. Biol.">
        <title>The bagworm genome reveals a unique fibroin gene that provides high tensile strength.</title>
        <authorList>
            <person name="Kono N."/>
            <person name="Nakamura H."/>
            <person name="Ohtoshi R."/>
            <person name="Tomita M."/>
            <person name="Numata K."/>
            <person name="Arakawa K."/>
        </authorList>
    </citation>
    <scope>NUCLEOTIDE SEQUENCE [LARGE SCALE GENOMIC DNA]</scope>
</reference>
<protein>
    <submittedName>
        <fullName evidence="3">Uncharacterized protein</fullName>
    </submittedName>
</protein>
<feature type="region of interest" description="Disordered" evidence="1">
    <location>
        <begin position="114"/>
        <end position="141"/>
    </location>
</feature>